<accession>A0A0F9SJ22</accession>
<proteinExistence type="predicted"/>
<dbReference type="EMBL" id="LAZR01001932">
    <property type="protein sequence ID" value="KKN36941.1"/>
    <property type="molecule type" value="Genomic_DNA"/>
</dbReference>
<comment type="caution">
    <text evidence="1">The sequence shown here is derived from an EMBL/GenBank/DDBJ whole genome shotgun (WGS) entry which is preliminary data.</text>
</comment>
<name>A0A0F9SJ22_9ZZZZ</name>
<sequence>MGAMKEFRCDECMSTDLTLTTDILVEAIFRLNARKGKRTDKAIGEHLGFVDDPDKCLDIQPGDTVECRDCGHEMEWSDLKSYEAEPNV</sequence>
<evidence type="ECO:0000313" key="1">
    <source>
        <dbReference type="EMBL" id="KKN36941.1"/>
    </source>
</evidence>
<protein>
    <submittedName>
        <fullName evidence="1">Uncharacterized protein</fullName>
    </submittedName>
</protein>
<organism evidence="1">
    <name type="scientific">marine sediment metagenome</name>
    <dbReference type="NCBI Taxonomy" id="412755"/>
    <lineage>
        <taxon>unclassified sequences</taxon>
        <taxon>metagenomes</taxon>
        <taxon>ecological metagenomes</taxon>
    </lineage>
</organism>
<dbReference type="AlphaFoldDB" id="A0A0F9SJ22"/>
<reference evidence="1" key="1">
    <citation type="journal article" date="2015" name="Nature">
        <title>Complex archaea that bridge the gap between prokaryotes and eukaryotes.</title>
        <authorList>
            <person name="Spang A."/>
            <person name="Saw J.H."/>
            <person name="Jorgensen S.L."/>
            <person name="Zaremba-Niedzwiedzka K."/>
            <person name="Martijn J."/>
            <person name="Lind A.E."/>
            <person name="van Eijk R."/>
            <person name="Schleper C."/>
            <person name="Guy L."/>
            <person name="Ettema T.J."/>
        </authorList>
    </citation>
    <scope>NUCLEOTIDE SEQUENCE</scope>
</reference>
<gene>
    <name evidence="1" type="ORF">LCGC14_0768640</name>
</gene>